<gene>
    <name evidence="1" type="primary">RF55_22571</name>
    <name evidence="1" type="ORF">TNCT_36751</name>
</gene>
<dbReference type="OrthoDB" id="6434010at2759"/>
<protein>
    <submittedName>
        <fullName evidence="1">Pol polyprotein</fullName>
    </submittedName>
</protein>
<organism evidence="1 2">
    <name type="scientific">Trichonephila clavata</name>
    <name type="common">Joro spider</name>
    <name type="synonym">Nephila clavata</name>
    <dbReference type="NCBI Taxonomy" id="2740835"/>
    <lineage>
        <taxon>Eukaryota</taxon>
        <taxon>Metazoa</taxon>
        <taxon>Ecdysozoa</taxon>
        <taxon>Arthropoda</taxon>
        <taxon>Chelicerata</taxon>
        <taxon>Arachnida</taxon>
        <taxon>Araneae</taxon>
        <taxon>Araneomorphae</taxon>
        <taxon>Entelegynae</taxon>
        <taxon>Araneoidea</taxon>
        <taxon>Nephilidae</taxon>
        <taxon>Trichonephila</taxon>
    </lineage>
</organism>
<dbReference type="EMBL" id="BMAO01021705">
    <property type="protein sequence ID" value="GFQ76913.1"/>
    <property type="molecule type" value="Genomic_DNA"/>
</dbReference>
<evidence type="ECO:0000313" key="1">
    <source>
        <dbReference type="EMBL" id="GFQ76913.1"/>
    </source>
</evidence>
<name>A0A8X6FCY2_TRICU</name>
<evidence type="ECO:0000313" key="2">
    <source>
        <dbReference type="Proteomes" id="UP000887116"/>
    </source>
</evidence>
<sequence length="177" mass="19820">MDSSPIQLVENLKSHFNSIRPSPATSCSKRSVFVHPALKDCCRVFIRNDTLRKSLQAPYDGTFRVLYRTDKTFDVDINGRKSTISIDRGNHAFLESDSVQPPVVTETVQSDKSCTPVIRETKQGMEELCTGESAVHAPIACTSNLARSKTLYLGKYKLIRSKLVKYFLLLLLASSFD</sequence>
<dbReference type="AlphaFoldDB" id="A0A8X6FCY2"/>
<keyword evidence="2" id="KW-1185">Reference proteome</keyword>
<dbReference type="PANTHER" id="PTHR38681">
    <property type="entry name" value="RETROVIRUS-RELATED POL POLYPROTEIN FROM TRANSPOSON 412-LIKE PROTEIN-RELATED"/>
    <property type="match status" value="1"/>
</dbReference>
<dbReference type="PANTHER" id="PTHR38681:SF1">
    <property type="entry name" value="RETROVIRUS-RELATED POL POLYPROTEIN FROM TRANSPOSON 412-LIKE PROTEIN"/>
    <property type="match status" value="1"/>
</dbReference>
<dbReference type="Proteomes" id="UP000887116">
    <property type="component" value="Unassembled WGS sequence"/>
</dbReference>
<proteinExistence type="predicted"/>
<accession>A0A8X6FCY2</accession>
<reference evidence="1" key="1">
    <citation type="submission" date="2020-07" db="EMBL/GenBank/DDBJ databases">
        <title>Multicomponent nature underlies the extraordinary mechanical properties of spider dragline silk.</title>
        <authorList>
            <person name="Kono N."/>
            <person name="Nakamura H."/>
            <person name="Mori M."/>
            <person name="Yoshida Y."/>
            <person name="Ohtoshi R."/>
            <person name="Malay A.D."/>
            <person name="Moran D.A.P."/>
            <person name="Tomita M."/>
            <person name="Numata K."/>
            <person name="Arakawa K."/>
        </authorList>
    </citation>
    <scope>NUCLEOTIDE SEQUENCE</scope>
</reference>
<comment type="caution">
    <text evidence="1">The sequence shown here is derived from an EMBL/GenBank/DDBJ whole genome shotgun (WGS) entry which is preliminary data.</text>
</comment>